<organism evidence="2 3">
    <name type="scientific">Actinomadura livida</name>
    <dbReference type="NCBI Taxonomy" id="79909"/>
    <lineage>
        <taxon>Bacteria</taxon>
        <taxon>Bacillati</taxon>
        <taxon>Actinomycetota</taxon>
        <taxon>Actinomycetes</taxon>
        <taxon>Streptosporangiales</taxon>
        <taxon>Thermomonosporaceae</taxon>
        <taxon>Actinomadura</taxon>
    </lineage>
</organism>
<protein>
    <submittedName>
        <fullName evidence="2">Uncharacterized protein</fullName>
    </submittedName>
</protein>
<dbReference type="RefSeq" id="WP_184888282.1">
    <property type="nucleotide sequence ID" value="NZ_BAAAHD010000080.1"/>
</dbReference>
<dbReference type="Proteomes" id="UP000549343">
    <property type="component" value="Unassembled WGS sequence"/>
</dbReference>
<evidence type="ECO:0000313" key="3">
    <source>
        <dbReference type="Proteomes" id="UP000549343"/>
    </source>
</evidence>
<reference evidence="1" key="3">
    <citation type="submission" date="2023-12" db="EMBL/GenBank/DDBJ databases">
        <authorList>
            <person name="Sun Q."/>
            <person name="Inoue M."/>
        </authorList>
    </citation>
    <scope>NUCLEOTIDE SEQUENCE</scope>
    <source>
        <strain evidence="1">JCM 10667</strain>
    </source>
</reference>
<gene>
    <name evidence="2" type="ORF">F4557_006093</name>
    <name evidence="1" type="ORF">GCM10009546_66320</name>
</gene>
<dbReference type="AlphaFoldDB" id="A0A7W7IIL3"/>
<evidence type="ECO:0000313" key="1">
    <source>
        <dbReference type="EMBL" id="GAA0594841.1"/>
    </source>
</evidence>
<reference evidence="2 3" key="2">
    <citation type="submission" date="2020-08" db="EMBL/GenBank/DDBJ databases">
        <title>Sequencing the genomes of 1000 actinobacteria strains.</title>
        <authorList>
            <person name="Klenk H.-P."/>
        </authorList>
    </citation>
    <scope>NUCLEOTIDE SEQUENCE [LARGE SCALE GENOMIC DNA]</scope>
    <source>
        <strain evidence="2 3">DSM 44772</strain>
    </source>
</reference>
<evidence type="ECO:0000313" key="4">
    <source>
        <dbReference type="Proteomes" id="UP001501427"/>
    </source>
</evidence>
<reference evidence="1 4" key="1">
    <citation type="journal article" date="2019" name="Int. J. Syst. Evol. Microbiol.">
        <title>The Global Catalogue of Microorganisms (GCM) 10K type strain sequencing project: providing services to taxonomists for standard genome sequencing and annotation.</title>
        <authorList>
            <consortium name="The Broad Institute Genomics Platform"/>
            <consortium name="The Broad Institute Genome Sequencing Center for Infectious Disease"/>
            <person name="Wu L."/>
            <person name="Ma J."/>
        </authorList>
    </citation>
    <scope>NUCLEOTIDE SEQUENCE [LARGE SCALE GENOMIC DNA]</scope>
    <source>
        <strain evidence="1 4">JCM 10667</strain>
    </source>
</reference>
<proteinExistence type="predicted"/>
<sequence length="79" mass="8936">MTSRPLPQTLTYLGERYRLVDGRIVLNWRDRPVSTRPRPCHYCHNPAHFTDDAGRPVHKTCHEVAITADRLVTGGDVAA</sequence>
<dbReference type="EMBL" id="BAAAHD010000080">
    <property type="protein sequence ID" value="GAA0594841.1"/>
    <property type="molecule type" value="Genomic_DNA"/>
</dbReference>
<keyword evidence="4" id="KW-1185">Reference proteome</keyword>
<accession>A0A7W7IIL3</accession>
<name>A0A7W7IIL3_9ACTN</name>
<evidence type="ECO:0000313" key="2">
    <source>
        <dbReference type="EMBL" id="MBB4777675.1"/>
    </source>
</evidence>
<dbReference type="EMBL" id="JACHMV010000001">
    <property type="protein sequence ID" value="MBB4777675.1"/>
    <property type="molecule type" value="Genomic_DNA"/>
</dbReference>
<comment type="caution">
    <text evidence="2">The sequence shown here is derived from an EMBL/GenBank/DDBJ whole genome shotgun (WGS) entry which is preliminary data.</text>
</comment>
<dbReference type="Proteomes" id="UP001501427">
    <property type="component" value="Unassembled WGS sequence"/>
</dbReference>